<evidence type="ECO:0000313" key="4">
    <source>
        <dbReference type="Proteomes" id="UP000016923"/>
    </source>
</evidence>
<feature type="signal peptide" evidence="2">
    <location>
        <begin position="1"/>
        <end position="18"/>
    </location>
</feature>
<dbReference type="VEuPathDB" id="FungiDB:F503_06883"/>
<feature type="region of interest" description="Disordered" evidence="1">
    <location>
        <begin position="124"/>
        <end position="430"/>
    </location>
</feature>
<feature type="compositionally biased region" description="Low complexity" evidence="1">
    <location>
        <begin position="37"/>
        <end position="46"/>
    </location>
</feature>
<keyword evidence="4" id="KW-1185">Reference proteome</keyword>
<feature type="compositionally biased region" description="Pro residues" evidence="1">
    <location>
        <begin position="261"/>
        <end position="280"/>
    </location>
</feature>
<feature type="compositionally biased region" description="Basic and acidic residues" evidence="1">
    <location>
        <begin position="354"/>
        <end position="430"/>
    </location>
</feature>
<evidence type="ECO:0000313" key="3">
    <source>
        <dbReference type="EMBL" id="EPE09107.1"/>
    </source>
</evidence>
<keyword evidence="2" id="KW-0732">Signal</keyword>
<feature type="chain" id="PRO_5004518494" evidence="2">
    <location>
        <begin position="19"/>
        <end position="537"/>
    </location>
</feature>
<dbReference type="OMA" id="QSAMHAR"/>
<feature type="compositionally biased region" description="Polar residues" evidence="1">
    <location>
        <begin position="284"/>
        <end position="300"/>
    </location>
</feature>
<feature type="compositionally biased region" description="Basic and acidic residues" evidence="1">
    <location>
        <begin position="251"/>
        <end position="260"/>
    </location>
</feature>
<sequence length="537" mass="62380">MLLILVQLFFPLFSAMRSRDCDHTSQSRSKSKERHTSPSLSSSPLPTHGDEQLDHLVRSILSRTLSKFDGEPSQGQGQRQDQSQTQSRGEHGKSPTHGSQNNELAQLVLGQVAQFAVNRYLKSRKNKAAKNARDARNARAKTSSSVPMPFLFGGGGRPIGSGERERMQRRREAGHSGSYDAPYNAPYDAPYDAPYEAPYEAPYDGNQEIHLTDPLPPEPVPVIPPHSYFPPRDPAPEPKLRRRRRHQNLSGRDRDKDAPDSRPPLVIPPSPEKPLSPPLPRSYTWDSTPTFPPAGTSSRYMSYDRPPSRSPYLYHPNYPLPLHEPYPPQPESRRRRTGPTDPLTPPISPYRPPETPRETPREQQRRRESERDTDREQRRRDREYDKERRQRKGEARPRESGKEREKEKERERDKERERSNRERERISLERSREAALALSIDDFLKQIRKTDDIVYRNLYRPLVDKYDDHRDRDRDRDRDRGRCSCRSIIMQSADLQRSLARSRSSAHAVRDLLEVPLVEDRRRRRRSTVHFASEQTM</sequence>
<dbReference type="OrthoDB" id="5599569at2759"/>
<name>S3C8E0_OPHP1</name>
<dbReference type="Proteomes" id="UP000016923">
    <property type="component" value="Unassembled WGS sequence"/>
</dbReference>
<evidence type="ECO:0000256" key="1">
    <source>
        <dbReference type="SAM" id="MobiDB-lite"/>
    </source>
</evidence>
<gene>
    <name evidence="3" type="ORF">F503_06883</name>
</gene>
<feature type="compositionally biased region" description="Pro residues" evidence="1">
    <location>
        <begin position="342"/>
        <end position="353"/>
    </location>
</feature>
<evidence type="ECO:0000256" key="2">
    <source>
        <dbReference type="SAM" id="SignalP"/>
    </source>
</evidence>
<dbReference type="HOGENOM" id="CLU_507242_0_0_1"/>
<organism evidence="3 4">
    <name type="scientific">Ophiostoma piceae (strain UAMH 11346)</name>
    <name type="common">Sap stain fungus</name>
    <dbReference type="NCBI Taxonomy" id="1262450"/>
    <lineage>
        <taxon>Eukaryota</taxon>
        <taxon>Fungi</taxon>
        <taxon>Dikarya</taxon>
        <taxon>Ascomycota</taxon>
        <taxon>Pezizomycotina</taxon>
        <taxon>Sordariomycetes</taxon>
        <taxon>Sordariomycetidae</taxon>
        <taxon>Ophiostomatales</taxon>
        <taxon>Ophiostomataceae</taxon>
        <taxon>Ophiostoma</taxon>
    </lineage>
</organism>
<protein>
    <submittedName>
        <fullName evidence="3">Uncharacterized protein</fullName>
    </submittedName>
</protein>
<proteinExistence type="predicted"/>
<feature type="compositionally biased region" description="Pro residues" evidence="1">
    <location>
        <begin position="318"/>
        <end position="330"/>
    </location>
</feature>
<feature type="region of interest" description="Disordered" evidence="1">
    <location>
        <begin position="67"/>
        <end position="100"/>
    </location>
</feature>
<reference evidence="3 4" key="1">
    <citation type="journal article" date="2013" name="BMC Genomics">
        <title>The genome and transcriptome of the pine saprophyte Ophiostoma piceae, and a comparison with the bark beetle-associated pine pathogen Grosmannia clavigera.</title>
        <authorList>
            <person name="Haridas S."/>
            <person name="Wang Y."/>
            <person name="Lim L."/>
            <person name="Massoumi Alamouti S."/>
            <person name="Jackman S."/>
            <person name="Docking R."/>
            <person name="Robertson G."/>
            <person name="Birol I."/>
            <person name="Bohlmann J."/>
            <person name="Breuil C."/>
        </authorList>
    </citation>
    <scope>NUCLEOTIDE SEQUENCE [LARGE SCALE GENOMIC DNA]</scope>
    <source>
        <strain evidence="3 4">UAMH 11346</strain>
    </source>
</reference>
<feature type="compositionally biased region" description="Basic and acidic residues" evidence="1">
    <location>
        <begin position="162"/>
        <end position="174"/>
    </location>
</feature>
<dbReference type="AlphaFoldDB" id="S3C8E0"/>
<feature type="compositionally biased region" description="Low complexity" evidence="1">
    <location>
        <begin position="73"/>
        <end position="87"/>
    </location>
</feature>
<dbReference type="EMBL" id="KE148147">
    <property type="protein sequence ID" value="EPE09107.1"/>
    <property type="molecule type" value="Genomic_DNA"/>
</dbReference>
<feature type="compositionally biased region" description="Pro residues" evidence="1">
    <location>
        <begin position="214"/>
        <end position="233"/>
    </location>
</feature>
<feature type="region of interest" description="Disordered" evidence="1">
    <location>
        <begin position="19"/>
        <end position="50"/>
    </location>
</feature>
<accession>S3C8E0</accession>